<evidence type="ECO:0000259" key="1">
    <source>
        <dbReference type="Pfam" id="PF04545"/>
    </source>
</evidence>
<evidence type="ECO:0000313" key="2">
    <source>
        <dbReference type="EMBL" id="MCY9528549.1"/>
    </source>
</evidence>
<protein>
    <recommendedName>
        <fullName evidence="1">RNA polymerase sigma-70 region 4 domain-containing protein</fullName>
    </recommendedName>
</protein>
<accession>A0ABT4E475</accession>
<dbReference type="RefSeq" id="WP_268631734.1">
    <property type="nucleotide sequence ID" value="NZ_JAMDLY010000005.1"/>
</dbReference>
<dbReference type="EMBL" id="JAMDLY010000005">
    <property type="protein sequence ID" value="MCY9528549.1"/>
    <property type="molecule type" value="Genomic_DNA"/>
</dbReference>
<gene>
    <name evidence="2" type="ORF">M5X04_04260</name>
</gene>
<sequence>MEKKSKRMKRISSQTERLEAERQFQELYEAIQADFDQISEARQRQKETEQRSAIEHENRYNWSRMEFETLNTQMKQYKKTLDSQLFKIMWHDHLKKLTNQYLHDFIIKGMPEMARRLFLTDTKAEELQDMLYPVLIQAIRDWEPDDEHRFTKDFAAFYKKAVEYERANILRKFNSKCNRQVSLQYLDFNNDEEVNVLLMNEPNLAIHLGDQSNIEQAIMKWHVTDFVHNCLTQEEKELFRMFYEEQRTVMEMAKVLQVTRMTVYRRMEKVNRLWAKFNQYND</sequence>
<dbReference type="InterPro" id="IPR013324">
    <property type="entry name" value="RNA_pol_sigma_r3/r4-like"/>
</dbReference>
<comment type="caution">
    <text evidence="2">The sequence shown here is derived from an EMBL/GenBank/DDBJ whole genome shotgun (WGS) entry which is preliminary data.</text>
</comment>
<proteinExistence type="predicted"/>
<dbReference type="InterPro" id="IPR007630">
    <property type="entry name" value="RNA_pol_sigma70_r4"/>
</dbReference>
<organism evidence="2 3">
    <name type="scientific">Paenibacillus alvei</name>
    <name type="common">Bacillus alvei</name>
    <dbReference type="NCBI Taxonomy" id="44250"/>
    <lineage>
        <taxon>Bacteria</taxon>
        <taxon>Bacillati</taxon>
        <taxon>Bacillota</taxon>
        <taxon>Bacilli</taxon>
        <taxon>Bacillales</taxon>
        <taxon>Paenibacillaceae</taxon>
        <taxon>Paenibacillus</taxon>
    </lineage>
</organism>
<feature type="domain" description="RNA polymerase sigma-70 region 4" evidence="1">
    <location>
        <begin position="230"/>
        <end position="269"/>
    </location>
</feature>
<dbReference type="SUPFAM" id="SSF88659">
    <property type="entry name" value="Sigma3 and sigma4 domains of RNA polymerase sigma factors"/>
    <property type="match status" value="1"/>
</dbReference>
<dbReference type="InterPro" id="IPR036388">
    <property type="entry name" value="WH-like_DNA-bd_sf"/>
</dbReference>
<dbReference type="Gene3D" id="1.10.10.10">
    <property type="entry name" value="Winged helix-like DNA-binding domain superfamily/Winged helix DNA-binding domain"/>
    <property type="match status" value="1"/>
</dbReference>
<dbReference type="Proteomes" id="UP001527090">
    <property type="component" value="Unassembled WGS sequence"/>
</dbReference>
<name>A0ABT4E475_PAEAL</name>
<evidence type="ECO:0000313" key="3">
    <source>
        <dbReference type="Proteomes" id="UP001527090"/>
    </source>
</evidence>
<reference evidence="2 3" key="1">
    <citation type="submission" date="2022-05" db="EMBL/GenBank/DDBJ databases">
        <title>Genome Sequencing of Bee-Associated Microbes.</title>
        <authorList>
            <person name="Dunlap C."/>
        </authorList>
    </citation>
    <scope>NUCLEOTIDE SEQUENCE [LARGE SCALE GENOMIC DNA]</scope>
    <source>
        <strain evidence="2 3">NRRL NRS-750</strain>
    </source>
</reference>
<keyword evidence="3" id="KW-1185">Reference proteome</keyword>
<dbReference type="Pfam" id="PF04545">
    <property type="entry name" value="Sigma70_r4"/>
    <property type="match status" value="1"/>
</dbReference>